<dbReference type="PANTHER" id="PTHR43244:SF1">
    <property type="entry name" value="5,10-METHYLENETETRAHYDROMETHANOPTERIN REDUCTASE"/>
    <property type="match status" value="1"/>
</dbReference>
<evidence type="ECO:0000259" key="2">
    <source>
        <dbReference type="Pfam" id="PF00296"/>
    </source>
</evidence>
<dbReference type="RefSeq" id="WP_185053782.1">
    <property type="nucleotide sequence ID" value="NZ_BAABIX010000021.1"/>
</dbReference>
<evidence type="ECO:0000313" key="4">
    <source>
        <dbReference type="Proteomes" id="UP000578449"/>
    </source>
</evidence>
<protein>
    <submittedName>
        <fullName evidence="3">5,10-methylenetetrahydromethanopterin reductase</fullName>
        <ecNumber evidence="3">1.5.98.2</ecNumber>
    </submittedName>
</protein>
<dbReference type="GO" id="GO:0016705">
    <property type="term" value="F:oxidoreductase activity, acting on paired donors, with incorporation or reduction of molecular oxygen"/>
    <property type="evidence" value="ECO:0007669"/>
    <property type="project" value="InterPro"/>
</dbReference>
<accession>A0A840PB83</accession>
<dbReference type="InterPro" id="IPR011251">
    <property type="entry name" value="Luciferase-like_dom"/>
</dbReference>
<dbReference type="Pfam" id="PF00296">
    <property type="entry name" value="Bac_luciferase"/>
    <property type="match status" value="1"/>
</dbReference>
<dbReference type="SUPFAM" id="SSF51679">
    <property type="entry name" value="Bacterial luciferase-like"/>
    <property type="match status" value="1"/>
</dbReference>
<organism evidence="3 4">
    <name type="scientific">Thermocatellispora tengchongensis</name>
    <dbReference type="NCBI Taxonomy" id="1073253"/>
    <lineage>
        <taxon>Bacteria</taxon>
        <taxon>Bacillati</taxon>
        <taxon>Actinomycetota</taxon>
        <taxon>Actinomycetes</taxon>
        <taxon>Streptosporangiales</taxon>
        <taxon>Streptosporangiaceae</taxon>
        <taxon>Thermocatellispora</taxon>
    </lineage>
</organism>
<reference evidence="3 4" key="1">
    <citation type="submission" date="2020-08" db="EMBL/GenBank/DDBJ databases">
        <title>Genomic Encyclopedia of Type Strains, Phase IV (KMG-IV): sequencing the most valuable type-strain genomes for metagenomic binning, comparative biology and taxonomic classification.</title>
        <authorList>
            <person name="Goeker M."/>
        </authorList>
    </citation>
    <scope>NUCLEOTIDE SEQUENCE [LARGE SCALE GENOMIC DNA]</scope>
    <source>
        <strain evidence="3 4">DSM 45615</strain>
    </source>
</reference>
<dbReference type="InterPro" id="IPR050564">
    <property type="entry name" value="F420-G6PD/mer"/>
</dbReference>
<dbReference type="EC" id="1.5.98.2" evidence="3"/>
<dbReference type="Proteomes" id="UP000578449">
    <property type="component" value="Unassembled WGS sequence"/>
</dbReference>
<comment type="caution">
    <text evidence="3">The sequence shown here is derived from an EMBL/GenBank/DDBJ whole genome shotgun (WGS) entry which is preliminary data.</text>
</comment>
<keyword evidence="1 3" id="KW-0560">Oxidoreductase</keyword>
<evidence type="ECO:0000256" key="1">
    <source>
        <dbReference type="ARBA" id="ARBA00023002"/>
    </source>
</evidence>
<name>A0A840PB83_9ACTN</name>
<evidence type="ECO:0000313" key="3">
    <source>
        <dbReference type="EMBL" id="MBB5136908.1"/>
    </source>
</evidence>
<dbReference type="Gene3D" id="3.20.20.30">
    <property type="entry name" value="Luciferase-like domain"/>
    <property type="match status" value="1"/>
</dbReference>
<dbReference type="PANTHER" id="PTHR43244">
    <property type="match status" value="1"/>
</dbReference>
<proteinExistence type="predicted"/>
<dbReference type="GO" id="GO:0018537">
    <property type="term" value="F:coenzyme F420-dependent N5,N10-methenyltetrahydromethanopterin reductase activity"/>
    <property type="evidence" value="ECO:0007669"/>
    <property type="project" value="UniProtKB-EC"/>
</dbReference>
<dbReference type="EMBL" id="JACHGN010000016">
    <property type="protein sequence ID" value="MBB5136908.1"/>
    <property type="molecule type" value="Genomic_DNA"/>
</dbReference>
<keyword evidence="4" id="KW-1185">Reference proteome</keyword>
<sequence>MSVQAGLGVQTNLDPAGYARLAAQAEGLGFDVLSVFGDLMFQPPLPALLRMAEATGRIRLGAACWNPYTTHPYEIAGQLAALDAASGGRAYLGLARGSWLGDVGIEQPRPVTYLREAAGFVYALLADDGAGFEGEVFRLKPGVRLRYRPHRPDPPLLIGTWGPLTSAMAARIAHEVKIGGTANPAMVRLMRERLAPGLAAAGRAPGDVGVVVGAVTVVDEDGALARRTARREVAMYLAVVGGLEPTVAVPAELIEELKVRVEAGDHDGAGALIPDDLLDLFAFSGTPAQVAAQARRLAEAGAHRVEFGAPYGLSIERGVELLGSRVLPELREP</sequence>
<dbReference type="InterPro" id="IPR036661">
    <property type="entry name" value="Luciferase-like_sf"/>
</dbReference>
<gene>
    <name evidence="3" type="ORF">HNP84_006660</name>
</gene>
<feature type="domain" description="Luciferase-like" evidence="2">
    <location>
        <begin position="13"/>
        <end position="303"/>
    </location>
</feature>
<dbReference type="AlphaFoldDB" id="A0A840PB83"/>